<name>A0A6H1UCV5_9GAMM</name>
<dbReference type="SUPFAM" id="SSF56281">
    <property type="entry name" value="Metallo-hydrolase/oxidoreductase"/>
    <property type="match status" value="1"/>
</dbReference>
<dbReference type="KEGG" id="fes:HER31_05820"/>
<dbReference type="RefSeq" id="WP_168659682.1">
    <property type="nucleotide sequence ID" value="NZ_CP051180.1"/>
</dbReference>
<protein>
    <submittedName>
        <fullName evidence="3">MBL fold metallo-hydrolase</fullName>
    </submittedName>
</protein>
<dbReference type="Pfam" id="PF00753">
    <property type="entry name" value="Lactamase_B"/>
    <property type="match status" value="1"/>
</dbReference>
<dbReference type="Proteomes" id="UP000501602">
    <property type="component" value="Chromosome"/>
</dbReference>
<keyword evidence="3" id="KW-0378">Hydrolase</keyword>
<dbReference type="AlphaFoldDB" id="A0A6H1UCV5"/>
<evidence type="ECO:0000313" key="4">
    <source>
        <dbReference type="Proteomes" id="UP000501602"/>
    </source>
</evidence>
<keyword evidence="4" id="KW-1185">Reference proteome</keyword>
<accession>A0A6H1UCV5</accession>
<reference evidence="3 4" key="1">
    <citation type="submission" date="2020-04" db="EMBL/GenBank/DDBJ databases">
        <title>Ferrimonas sp. S7 isolated from sea water.</title>
        <authorList>
            <person name="Bae S.S."/>
            <person name="Baek K."/>
        </authorList>
    </citation>
    <scope>NUCLEOTIDE SEQUENCE [LARGE SCALE GENOMIC DNA]</scope>
    <source>
        <strain evidence="3 4">S7</strain>
    </source>
</reference>
<feature type="signal peptide" evidence="1">
    <location>
        <begin position="1"/>
        <end position="24"/>
    </location>
</feature>
<dbReference type="Gene3D" id="3.60.15.10">
    <property type="entry name" value="Ribonuclease Z/Hydroxyacylglutathione hydrolase-like"/>
    <property type="match status" value="1"/>
</dbReference>
<dbReference type="SMART" id="SM00849">
    <property type="entry name" value="Lactamase_B"/>
    <property type="match status" value="1"/>
</dbReference>
<feature type="domain" description="Metallo-beta-lactamase" evidence="2">
    <location>
        <begin position="56"/>
        <end position="235"/>
    </location>
</feature>
<gene>
    <name evidence="3" type="ORF">HER31_05820</name>
</gene>
<feature type="chain" id="PRO_5026066243" evidence="1">
    <location>
        <begin position="25"/>
        <end position="308"/>
    </location>
</feature>
<dbReference type="EMBL" id="CP051180">
    <property type="protein sequence ID" value="QIZ76420.1"/>
    <property type="molecule type" value="Genomic_DNA"/>
</dbReference>
<sequence length="308" mass="34897">MLSFNRLLARIGAVLVVVSSASVAAQSSQMLGHVSITELDKQLTIHSFTAPEESELVNSHIIETPNRLIMIDGQFFRDYAKQLRGYVDGLGKPLDRVYLSHQHPDHWFGLEMFAETPIYAQAEIAKELEAKANMFIKVRRKEFGERVTATPAHVDNVITSATTIDGIKFEFELVKDAEADYQTIVRLPQYKVAFVQDLLSNNAHAFFAKLDFSSWQTQLNYLQTHYSDWRLFIGHGFPAEADADAITQQQQYLETAERIVNSDENIDQAAMTEAMLKEYPSLGAAPLVDISSMFFHKILKPRLEQQPQ</sequence>
<dbReference type="GO" id="GO:0016787">
    <property type="term" value="F:hydrolase activity"/>
    <property type="evidence" value="ECO:0007669"/>
    <property type="project" value="UniProtKB-KW"/>
</dbReference>
<evidence type="ECO:0000256" key="1">
    <source>
        <dbReference type="SAM" id="SignalP"/>
    </source>
</evidence>
<evidence type="ECO:0000259" key="2">
    <source>
        <dbReference type="SMART" id="SM00849"/>
    </source>
</evidence>
<organism evidence="3 4">
    <name type="scientific">Ferrimonas lipolytica</name>
    <dbReference type="NCBI Taxonomy" id="2724191"/>
    <lineage>
        <taxon>Bacteria</taxon>
        <taxon>Pseudomonadati</taxon>
        <taxon>Pseudomonadota</taxon>
        <taxon>Gammaproteobacteria</taxon>
        <taxon>Alteromonadales</taxon>
        <taxon>Ferrimonadaceae</taxon>
        <taxon>Ferrimonas</taxon>
    </lineage>
</organism>
<proteinExistence type="predicted"/>
<dbReference type="InterPro" id="IPR001279">
    <property type="entry name" value="Metallo-B-lactamas"/>
</dbReference>
<keyword evidence="1" id="KW-0732">Signal</keyword>
<dbReference type="InterPro" id="IPR036866">
    <property type="entry name" value="RibonucZ/Hydroxyglut_hydro"/>
</dbReference>
<evidence type="ECO:0000313" key="3">
    <source>
        <dbReference type="EMBL" id="QIZ76420.1"/>
    </source>
</evidence>